<comment type="similarity">
    <text evidence="4">Belongs to the ZNF277 family.</text>
</comment>
<dbReference type="GO" id="GO:0008270">
    <property type="term" value="F:zinc ion binding"/>
    <property type="evidence" value="ECO:0007669"/>
    <property type="project" value="UniProtKB-KW"/>
</dbReference>
<dbReference type="InterPro" id="IPR040048">
    <property type="entry name" value="ZNF277"/>
</dbReference>
<dbReference type="InterPro" id="IPR013087">
    <property type="entry name" value="Znf_C2H2_type"/>
</dbReference>
<proteinExistence type="inferred from homology"/>
<evidence type="ECO:0000256" key="3">
    <source>
        <dbReference type="ARBA" id="ARBA00022833"/>
    </source>
</evidence>
<gene>
    <name evidence="7" type="ORF">B4U80_11169</name>
</gene>
<evidence type="ECO:0000256" key="2">
    <source>
        <dbReference type="ARBA" id="ARBA00022771"/>
    </source>
</evidence>
<evidence type="ECO:0000256" key="1">
    <source>
        <dbReference type="ARBA" id="ARBA00022723"/>
    </source>
</evidence>
<sequence>MNEVVNKVNSFQCILCETDFHYKTAKFDPKAESSKIVVEKFKQHLLLSHKLLISDVYEIPNLIEYLNHWRNVLKDRKELRDFCAVIKTNSKPDDVGESEILIFKKEYFMLCPDVLREEKALREKLHANRLQEILEIQQNERKDESFSRQCLFCKKVFSGNIRTLINHLAIDHNFTFGHPDNLVFVGELLDLIDSKINQSICLFCEKVFKDRDTLKEHMRKKHHKRLNPHNKEYDKYYVVNYLESASKQKNKEICDEAVDDTGEENENENWEDWKEENVDCILCLFCENNYSDISAFVQHLKEMHHFDWNILQTLNFYEKVKFVNFVRKCIDNKVCIHCQQQFDSSSNLLHHINSENESSTIPDKQFWDLPEHYFPVHENDSLLSVLQDNNDDESENVEIIAE</sequence>
<dbReference type="PANTHER" id="PTHR13267:SF3">
    <property type="entry name" value="ZINC FINGER PROTEIN 277"/>
    <property type="match status" value="1"/>
</dbReference>
<keyword evidence="1" id="KW-0479">Metal-binding</keyword>
<dbReference type="AlphaFoldDB" id="A0A443SMB1"/>
<keyword evidence="2 5" id="KW-0863">Zinc-finger</keyword>
<dbReference type="SUPFAM" id="SSF57667">
    <property type="entry name" value="beta-beta-alpha zinc fingers"/>
    <property type="match status" value="2"/>
</dbReference>
<evidence type="ECO:0000256" key="5">
    <source>
        <dbReference type="PROSITE-ProRule" id="PRU00042"/>
    </source>
</evidence>
<dbReference type="Pfam" id="PF12756">
    <property type="entry name" value="zf-C2H2_2"/>
    <property type="match status" value="2"/>
</dbReference>
<organism evidence="7 8">
    <name type="scientific">Leptotrombidium deliense</name>
    <dbReference type="NCBI Taxonomy" id="299467"/>
    <lineage>
        <taxon>Eukaryota</taxon>
        <taxon>Metazoa</taxon>
        <taxon>Ecdysozoa</taxon>
        <taxon>Arthropoda</taxon>
        <taxon>Chelicerata</taxon>
        <taxon>Arachnida</taxon>
        <taxon>Acari</taxon>
        <taxon>Acariformes</taxon>
        <taxon>Trombidiformes</taxon>
        <taxon>Prostigmata</taxon>
        <taxon>Anystina</taxon>
        <taxon>Parasitengona</taxon>
        <taxon>Trombiculoidea</taxon>
        <taxon>Trombiculidae</taxon>
        <taxon>Leptotrombidium</taxon>
    </lineage>
</organism>
<dbReference type="PANTHER" id="PTHR13267">
    <property type="entry name" value="ZINC FINGER PROTEIN 277"/>
    <property type="match status" value="1"/>
</dbReference>
<accession>A0A443SMB1</accession>
<dbReference type="OrthoDB" id="278606at2759"/>
<keyword evidence="3" id="KW-0862">Zinc</keyword>
<dbReference type="STRING" id="299467.A0A443SMB1"/>
<dbReference type="InterPro" id="IPR041661">
    <property type="entry name" value="ZN622/Rei1/Reh1_Znf-C2H2"/>
</dbReference>
<evidence type="ECO:0000313" key="8">
    <source>
        <dbReference type="Proteomes" id="UP000288716"/>
    </source>
</evidence>
<evidence type="ECO:0000256" key="4">
    <source>
        <dbReference type="ARBA" id="ARBA00034119"/>
    </source>
</evidence>
<keyword evidence="8" id="KW-1185">Reference proteome</keyword>
<dbReference type="VEuPathDB" id="VectorBase:LDEU003418"/>
<dbReference type="InterPro" id="IPR036236">
    <property type="entry name" value="Znf_C2H2_sf"/>
</dbReference>
<dbReference type="PROSITE" id="PS50157">
    <property type="entry name" value="ZINC_FINGER_C2H2_2"/>
    <property type="match status" value="1"/>
</dbReference>
<protein>
    <submittedName>
        <fullName evidence="7">Zinc finger protein 277-like protein</fullName>
    </submittedName>
</protein>
<dbReference type="PROSITE" id="PS00028">
    <property type="entry name" value="ZINC_FINGER_C2H2_1"/>
    <property type="match status" value="1"/>
</dbReference>
<reference evidence="7 8" key="1">
    <citation type="journal article" date="2018" name="Gigascience">
        <title>Genomes of trombidid mites reveal novel predicted allergens and laterally-transferred genes associated with secondary metabolism.</title>
        <authorList>
            <person name="Dong X."/>
            <person name="Chaisiri K."/>
            <person name="Xia D."/>
            <person name="Armstrong S.D."/>
            <person name="Fang Y."/>
            <person name="Donnelly M.J."/>
            <person name="Kadowaki T."/>
            <person name="McGarry J.W."/>
            <person name="Darby A.C."/>
            <person name="Makepeace B.L."/>
        </authorList>
    </citation>
    <scope>NUCLEOTIDE SEQUENCE [LARGE SCALE GENOMIC DNA]</scope>
    <source>
        <strain evidence="7">UoL-UT</strain>
    </source>
</reference>
<dbReference type="Gene3D" id="3.30.160.60">
    <property type="entry name" value="Classic Zinc Finger"/>
    <property type="match status" value="1"/>
</dbReference>
<evidence type="ECO:0000259" key="6">
    <source>
        <dbReference type="PROSITE" id="PS50157"/>
    </source>
</evidence>
<comment type="caution">
    <text evidence="7">The sequence shown here is derived from an EMBL/GenBank/DDBJ whole genome shotgun (WGS) entry which is preliminary data.</text>
</comment>
<dbReference type="Proteomes" id="UP000288716">
    <property type="component" value="Unassembled WGS sequence"/>
</dbReference>
<feature type="domain" description="C2H2-type" evidence="6">
    <location>
        <begin position="199"/>
        <end position="228"/>
    </location>
</feature>
<name>A0A443SMB1_9ACAR</name>
<dbReference type="EMBL" id="NCKV01001287">
    <property type="protein sequence ID" value="RWS28625.1"/>
    <property type="molecule type" value="Genomic_DNA"/>
</dbReference>
<evidence type="ECO:0000313" key="7">
    <source>
        <dbReference type="EMBL" id="RWS28625.1"/>
    </source>
</evidence>
<dbReference type="SMART" id="SM00355">
    <property type="entry name" value="ZnF_C2H2"/>
    <property type="match status" value="4"/>
</dbReference>